<evidence type="ECO:0000313" key="3">
    <source>
        <dbReference type="Proteomes" id="UP000237271"/>
    </source>
</evidence>
<dbReference type="Proteomes" id="UP000237271">
    <property type="component" value="Unassembled WGS sequence"/>
</dbReference>
<dbReference type="CDD" id="cd00303">
    <property type="entry name" value="retropepsin_like"/>
    <property type="match status" value="1"/>
</dbReference>
<feature type="compositionally biased region" description="Basic and acidic residues" evidence="1">
    <location>
        <begin position="8"/>
        <end position="18"/>
    </location>
</feature>
<protein>
    <submittedName>
        <fullName evidence="2">Uncharacterized protein</fullName>
    </submittedName>
</protein>
<feature type="region of interest" description="Disordered" evidence="1">
    <location>
        <begin position="1"/>
        <end position="20"/>
    </location>
</feature>
<reference evidence="2 3" key="1">
    <citation type="journal article" date="2017" name="Genome Biol. Evol.">
        <title>Phytophthora megakarya and P. palmivora, closely related causal agents of cacao black pod rot, underwent increases in genome sizes and gene numbers by different mechanisms.</title>
        <authorList>
            <person name="Ali S.S."/>
            <person name="Shao J."/>
            <person name="Lary D.J."/>
            <person name="Kronmiller B."/>
            <person name="Shen D."/>
            <person name="Strem M.D."/>
            <person name="Amoako-Attah I."/>
            <person name="Akrofi A.Y."/>
            <person name="Begoude B.A."/>
            <person name="Ten Hoopen G.M."/>
            <person name="Coulibaly K."/>
            <person name="Kebe B.I."/>
            <person name="Melnick R.L."/>
            <person name="Guiltinan M.J."/>
            <person name="Tyler B.M."/>
            <person name="Meinhardt L.W."/>
            <person name="Bailey B.A."/>
        </authorList>
    </citation>
    <scope>NUCLEOTIDE SEQUENCE [LARGE SCALE GENOMIC DNA]</scope>
    <source>
        <strain evidence="3">sbr112.9</strain>
    </source>
</reference>
<gene>
    <name evidence="2" type="ORF">PHPALM_6293</name>
</gene>
<dbReference type="EMBL" id="NCKW01003438">
    <property type="protein sequence ID" value="POM76459.1"/>
    <property type="molecule type" value="Genomic_DNA"/>
</dbReference>
<evidence type="ECO:0000256" key="1">
    <source>
        <dbReference type="SAM" id="MobiDB-lite"/>
    </source>
</evidence>
<sequence>MTRVPARTNDRETKKAYEAESVSAPTSRQFYCLLHTTSIVQSAPEDLVLTNSNFIDSGASINAVSPEFCRKTKLEDKIVEHGIEMLITLANKQEMSVPKRTVRLHLFIDEFEPYTDDFLRIRKLIGLGDYQAAYSEQHQSEPIKIIKIQEKEEGEAK</sequence>
<dbReference type="AlphaFoldDB" id="A0A2P4YFJ2"/>
<organism evidence="2 3">
    <name type="scientific">Phytophthora palmivora</name>
    <dbReference type="NCBI Taxonomy" id="4796"/>
    <lineage>
        <taxon>Eukaryota</taxon>
        <taxon>Sar</taxon>
        <taxon>Stramenopiles</taxon>
        <taxon>Oomycota</taxon>
        <taxon>Peronosporomycetes</taxon>
        <taxon>Peronosporales</taxon>
        <taxon>Peronosporaceae</taxon>
        <taxon>Phytophthora</taxon>
    </lineage>
</organism>
<comment type="caution">
    <text evidence="2">The sequence shown here is derived from an EMBL/GenBank/DDBJ whole genome shotgun (WGS) entry which is preliminary data.</text>
</comment>
<name>A0A2P4YFJ2_9STRA</name>
<proteinExistence type="predicted"/>
<keyword evidence="3" id="KW-1185">Reference proteome</keyword>
<evidence type="ECO:0000313" key="2">
    <source>
        <dbReference type="EMBL" id="POM76459.1"/>
    </source>
</evidence>
<accession>A0A2P4YFJ2</accession>